<protein>
    <submittedName>
        <fullName evidence="2">Uncharacterized protein</fullName>
    </submittedName>
</protein>
<feature type="compositionally biased region" description="Polar residues" evidence="1">
    <location>
        <begin position="30"/>
        <end position="53"/>
    </location>
</feature>
<proteinExistence type="predicted"/>
<evidence type="ECO:0000256" key="1">
    <source>
        <dbReference type="SAM" id="MobiDB-lite"/>
    </source>
</evidence>
<name>A0A0E9WVZ1_ANGAN</name>
<reference evidence="2" key="2">
    <citation type="journal article" date="2015" name="Fish Shellfish Immunol.">
        <title>Early steps in the European eel (Anguilla anguilla)-Vibrio vulnificus interaction in the gills: Role of the RtxA13 toxin.</title>
        <authorList>
            <person name="Callol A."/>
            <person name="Pajuelo D."/>
            <person name="Ebbesson L."/>
            <person name="Teles M."/>
            <person name="MacKenzie S."/>
            <person name="Amaro C."/>
        </authorList>
    </citation>
    <scope>NUCLEOTIDE SEQUENCE</scope>
</reference>
<reference evidence="2" key="1">
    <citation type="submission" date="2014-11" db="EMBL/GenBank/DDBJ databases">
        <authorList>
            <person name="Amaro Gonzalez C."/>
        </authorList>
    </citation>
    <scope>NUCLEOTIDE SEQUENCE</scope>
</reference>
<feature type="region of interest" description="Disordered" evidence="1">
    <location>
        <begin position="29"/>
        <end position="59"/>
    </location>
</feature>
<organism evidence="2">
    <name type="scientific">Anguilla anguilla</name>
    <name type="common">European freshwater eel</name>
    <name type="synonym">Muraena anguilla</name>
    <dbReference type="NCBI Taxonomy" id="7936"/>
    <lineage>
        <taxon>Eukaryota</taxon>
        <taxon>Metazoa</taxon>
        <taxon>Chordata</taxon>
        <taxon>Craniata</taxon>
        <taxon>Vertebrata</taxon>
        <taxon>Euteleostomi</taxon>
        <taxon>Actinopterygii</taxon>
        <taxon>Neopterygii</taxon>
        <taxon>Teleostei</taxon>
        <taxon>Anguilliformes</taxon>
        <taxon>Anguillidae</taxon>
        <taxon>Anguilla</taxon>
    </lineage>
</organism>
<sequence>MTKMTTVSVRTCYGPDNLPYLVTHHASRFNHGQSRPSSHCSDQSDASTMSISSDGKGES</sequence>
<evidence type="ECO:0000313" key="2">
    <source>
        <dbReference type="EMBL" id="JAH94602.1"/>
    </source>
</evidence>
<dbReference type="EMBL" id="GBXM01013975">
    <property type="protein sequence ID" value="JAH94602.1"/>
    <property type="molecule type" value="Transcribed_RNA"/>
</dbReference>
<accession>A0A0E9WVZ1</accession>
<dbReference type="AlphaFoldDB" id="A0A0E9WVZ1"/>